<reference evidence="7" key="1">
    <citation type="journal article" date="2019" name="Int. J. Syst. Evol. Microbiol.">
        <title>The Global Catalogue of Microorganisms (GCM) 10K type strain sequencing project: providing services to taxonomists for standard genome sequencing and annotation.</title>
        <authorList>
            <consortium name="The Broad Institute Genomics Platform"/>
            <consortium name="The Broad Institute Genome Sequencing Center for Infectious Disease"/>
            <person name="Wu L."/>
            <person name="Ma J."/>
        </authorList>
    </citation>
    <scope>NUCLEOTIDE SEQUENCE [LARGE SCALE GENOMIC DNA]</scope>
    <source>
        <strain evidence="7">ZS-35-S2</strain>
    </source>
</reference>
<dbReference type="InterPro" id="IPR020846">
    <property type="entry name" value="MFS_dom"/>
</dbReference>
<evidence type="ECO:0000313" key="6">
    <source>
        <dbReference type="EMBL" id="MFD2238412.1"/>
    </source>
</evidence>
<feature type="transmembrane region" description="Helical" evidence="4">
    <location>
        <begin position="174"/>
        <end position="193"/>
    </location>
</feature>
<keyword evidence="3 4" id="KW-0472">Membrane</keyword>
<sequence length="404" mass="42528">MSVAATRAPQGQAANRTTFAVLFALSLCHLLNDTIQSLLPALYPVLQANYALTFTQIGILHFTFQVTASLLQPAVGFWTDRRPRFRLLTLGMGFSLVGLLILAGAHSYAVLLIAAAAIGIGSSIFHPDASRVARAASGGRYGFAQSIFQVGGNTGTAMGPLLAAYVVLPLGQPSVAWFGALALLGMIVLWKVGTWAKAQHLARAGAKLAPLVSPGLSRGRVAFAVLILALLVFSKQIYTVSLSSYYTFYLIEVFGVSIRQSQILLFLFLASAALGTLLGGPLGDRIGRKAVIWFSILGVLPFTLALPYADLFWTAVLTVAIGLILSSAFSAIVVFAQELMPGRVGLVAGIFFGFAFGMGGIGAAVLGAVADARGIETVFVICSFLPLLGLLTILLPPEPSLRRG</sequence>
<evidence type="ECO:0000256" key="3">
    <source>
        <dbReference type="ARBA" id="ARBA00023136"/>
    </source>
</evidence>
<comment type="caution">
    <text evidence="6">The sequence shown here is derived from an EMBL/GenBank/DDBJ whole genome shotgun (WGS) entry which is preliminary data.</text>
</comment>
<feature type="transmembrane region" description="Helical" evidence="4">
    <location>
        <begin position="347"/>
        <end position="369"/>
    </location>
</feature>
<keyword evidence="2 4" id="KW-1133">Transmembrane helix</keyword>
<dbReference type="RefSeq" id="WP_209737080.1">
    <property type="nucleotide sequence ID" value="NZ_CP072611.1"/>
</dbReference>
<feature type="domain" description="Major facilitator superfamily (MFS) profile" evidence="5">
    <location>
        <begin position="21"/>
        <end position="401"/>
    </location>
</feature>
<dbReference type="SUPFAM" id="SSF103473">
    <property type="entry name" value="MFS general substrate transporter"/>
    <property type="match status" value="1"/>
</dbReference>
<accession>A0ABW5CQX4</accession>
<feature type="transmembrane region" description="Helical" evidence="4">
    <location>
        <begin position="50"/>
        <end position="71"/>
    </location>
</feature>
<dbReference type="PANTHER" id="PTHR43129:SF1">
    <property type="entry name" value="FOSMIDOMYCIN RESISTANCE PROTEIN"/>
    <property type="match status" value="1"/>
</dbReference>
<evidence type="ECO:0000256" key="4">
    <source>
        <dbReference type="SAM" id="Phobius"/>
    </source>
</evidence>
<keyword evidence="1 4" id="KW-0812">Transmembrane</keyword>
<feature type="transmembrane region" description="Helical" evidence="4">
    <location>
        <begin position="315"/>
        <end position="335"/>
    </location>
</feature>
<evidence type="ECO:0000256" key="1">
    <source>
        <dbReference type="ARBA" id="ARBA00022692"/>
    </source>
</evidence>
<name>A0ABW5CQX4_9HYPH</name>
<dbReference type="PROSITE" id="PS50850">
    <property type="entry name" value="MFS"/>
    <property type="match status" value="1"/>
</dbReference>
<feature type="transmembrane region" description="Helical" evidence="4">
    <location>
        <begin position="147"/>
        <end position="168"/>
    </location>
</feature>
<dbReference type="CDD" id="cd17478">
    <property type="entry name" value="MFS_FsR"/>
    <property type="match status" value="1"/>
</dbReference>
<dbReference type="InterPro" id="IPR011701">
    <property type="entry name" value="MFS"/>
</dbReference>
<evidence type="ECO:0000256" key="2">
    <source>
        <dbReference type="ARBA" id="ARBA00022989"/>
    </source>
</evidence>
<dbReference type="Pfam" id="PF07690">
    <property type="entry name" value="MFS_1"/>
    <property type="match status" value="1"/>
</dbReference>
<feature type="transmembrane region" description="Helical" evidence="4">
    <location>
        <begin position="375"/>
        <end position="395"/>
    </location>
</feature>
<dbReference type="Proteomes" id="UP001597371">
    <property type="component" value="Unassembled WGS sequence"/>
</dbReference>
<organism evidence="6 7">
    <name type="scientific">Aureimonas populi</name>
    <dbReference type="NCBI Taxonomy" id="1701758"/>
    <lineage>
        <taxon>Bacteria</taxon>
        <taxon>Pseudomonadati</taxon>
        <taxon>Pseudomonadota</taxon>
        <taxon>Alphaproteobacteria</taxon>
        <taxon>Hyphomicrobiales</taxon>
        <taxon>Aurantimonadaceae</taxon>
        <taxon>Aureimonas</taxon>
    </lineage>
</organism>
<dbReference type="EMBL" id="JBHUIJ010000016">
    <property type="protein sequence ID" value="MFD2238412.1"/>
    <property type="molecule type" value="Genomic_DNA"/>
</dbReference>
<dbReference type="PANTHER" id="PTHR43129">
    <property type="entry name" value="FOSMIDOMYCIN RESISTANCE PROTEIN"/>
    <property type="match status" value="1"/>
</dbReference>
<feature type="transmembrane region" description="Helical" evidence="4">
    <location>
        <begin position="108"/>
        <end position="126"/>
    </location>
</feature>
<proteinExistence type="predicted"/>
<gene>
    <name evidence="6" type="ORF">ACFSKQ_13220</name>
</gene>
<feature type="transmembrane region" description="Helical" evidence="4">
    <location>
        <begin position="290"/>
        <end position="309"/>
    </location>
</feature>
<evidence type="ECO:0000259" key="5">
    <source>
        <dbReference type="PROSITE" id="PS50850"/>
    </source>
</evidence>
<dbReference type="InterPro" id="IPR036259">
    <property type="entry name" value="MFS_trans_sf"/>
</dbReference>
<dbReference type="Gene3D" id="1.20.1250.20">
    <property type="entry name" value="MFS general substrate transporter like domains"/>
    <property type="match status" value="2"/>
</dbReference>
<feature type="transmembrane region" description="Helical" evidence="4">
    <location>
        <begin position="221"/>
        <end position="238"/>
    </location>
</feature>
<evidence type="ECO:0000313" key="7">
    <source>
        <dbReference type="Proteomes" id="UP001597371"/>
    </source>
</evidence>
<feature type="transmembrane region" description="Helical" evidence="4">
    <location>
        <begin position="258"/>
        <end position="278"/>
    </location>
</feature>
<keyword evidence="7" id="KW-1185">Reference proteome</keyword>
<protein>
    <submittedName>
        <fullName evidence="6">MFS transporter</fullName>
    </submittedName>
</protein>
<feature type="transmembrane region" description="Helical" evidence="4">
    <location>
        <begin position="83"/>
        <end position="102"/>
    </location>
</feature>